<protein>
    <submittedName>
        <fullName evidence="1">Uncharacterized protein</fullName>
    </submittedName>
</protein>
<sequence>MKKLHYFLTLFLLCSFAIFSCQKDKAEIKDESIKNDATKITKQLQVFKLNLQSKSGETMAVDSAEWYLEGLLNLELANNTHEFGDVDFFHDTIAVPISDGQISLDELNKLYMSIDAWAEILQQQSGNEDYTFDIVDLNLETTGLKSGTQNLVVSLSGGVLGTGLNYIPFGPTDYWYWGSWMGKCGEFWENIHADAATELQRKFRNPIALPGAGYYTSIDIIDVIPGFDSEFYDPNNAPYDGYMLYRESVEYINFDRCLSPSDLNYFLSKFDFIKNTKQPSGKQYKTVYANYLLIYNLGEWIQTHKYSLYYGIKIEFED</sequence>
<reference evidence="1" key="1">
    <citation type="submission" date="2019-08" db="EMBL/GenBank/DDBJ databases">
        <authorList>
            <person name="Kucharzyk K."/>
            <person name="Murdoch R.W."/>
            <person name="Higgins S."/>
            <person name="Loffler F."/>
        </authorList>
    </citation>
    <scope>NUCLEOTIDE SEQUENCE</scope>
</reference>
<accession>A0A644UAR7</accession>
<comment type="caution">
    <text evidence="1">The sequence shown here is derived from an EMBL/GenBank/DDBJ whole genome shotgun (WGS) entry which is preliminary data.</text>
</comment>
<dbReference type="PROSITE" id="PS51257">
    <property type="entry name" value="PROKAR_LIPOPROTEIN"/>
    <property type="match status" value="1"/>
</dbReference>
<gene>
    <name evidence="1" type="ORF">SDC9_21921</name>
</gene>
<dbReference type="AlphaFoldDB" id="A0A644UAR7"/>
<proteinExistence type="predicted"/>
<name>A0A644UAR7_9ZZZZ</name>
<dbReference type="EMBL" id="VSSQ01000094">
    <property type="protein sequence ID" value="MPL76076.1"/>
    <property type="molecule type" value="Genomic_DNA"/>
</dbReference>
<evidence type="ECO:0000313" key="1">
    <source>
        <dbReference type="EMBL" id="MPL76076.1"/>
    </source>
</evidence>
<organism evidence="1">
    <name type="scientific">bioreactor metagenome</name>
    <dbReference type="NCBI Taxonomy" id="1076179"/>
    <lineage>
        <taxon>unclassified sequences</taxon>
        <taxon>metagenomes</taxon>
        <taxon>ecological metagenomes</taxon>
    </lineage>
</organism>